<feature type="domain" description="DUF7159" evidence="2">
    <location>
        <begin position="6"/>
        <end position="218"/>
    </location>
</feature>
<dbReference type="Proteomes" id="UP000305109">
    <property type="component" value="Unassembled WGS sequence"/>
</dbReference>
<dbReference type="Pfam" id="PF23717">
    <property type="entry name" value="DUF7159"/>
    <property type="match status" value="1"/>
</dbReference>
<feature type="region of interest" description="Disordered" evidence="1">
    <location>
        <begin position="265"/>
        <end position="303"/>
    </location>
</feature>
<gene>
    <name evidence="3" type="ORF">FCG67_06985</name>
</gene>
<evidence type="ECO:0000313" key="3">
    <source>
        <dbReference type="EMBL" id="TJZ79374.1"/>
    </source>
</evidence>
<protein>
    <recommendedName>
        <fullName evidence="2">DUF7159 domain-containing protein</fullName>
    </recommendedName>
</protein>
<proteinExistence type="predicted"/>
<evidence type="ECO:0000259" key="2">
    <source>
        <dbReference type="Pfam" id="PF23717"/>
    </source>
</evidence>
<evidence type="ECO:0000256" key="1">
    <source>
        <dbReference type="SAM" id="MobiDB-lite"/>
    </source>
</evidence>
<accession>A0ABY2RNL9</accession>
<sequence>MRESVGVTLGKEGVRAVLIDTDVPGLGPVDSRFEDRAGDDVGQAVWATEQMMDRARRIGLNPTAVGIVAADPAAADAIKAKLGGDGVPAVTVVGAAEARLAFLRSIPELAGARTALVLAEWPGEVLAHAVDLRSGAAQAGVQRVTAGTFSEVSFTTALLEDMLSGAPRGKVAVVVLGIRPSETSVIRSAAGALGLAAVVPYAGRWHLATGAAISAAEVQTSVPAAFAATAPGEAKALPKGKVLAGAAAVVAVLLAGLTAVLVAPAPSPTSTQGPIAPTTPERSDVSELKSPGLPVDPCAHVGVPGPTIEPATWRAGELSYSVRLVSDPDPSQPDPADLPAPHKPRVSGTPGASGAPGATGPSGSPGPSGVPGSPGSPGTSGTSPADPCGR</sequence>
<feature type="region of interest" description="Disordered" evidence="1">
    <location>
        <begin position="324"/>
        <end position="390"/>
    </location>
</feature>
<dbReference type="EMBL" id="SUMD01000003">
    <property type="protein sequence ID" value="TJZ79374.1"/>
    <property type="molecule type" value="Genomic_DNA"/>
</dbReference>
<organism evidence="3 4">
    <name type="scientific">Rhodococcus oryzae</name>
    <dbReference type="NCBI Taxonomy" id="2571143"/>
    <lineage>
        <taxon>Bacteria</taxon>
        <taxon>Bacillati</taxon>
        <taxon>Actinomycetota</taxon>
        <taxon>Actinomycetes</taxon>
        <taxon>Mycobacteriales</taxon>
        <taxon>Nocardiaceae</taxon>
        <taxon>Rhodococcus</taxon>
    </lineage>
</organism>
<keyword evidence="4" id="KW-1185">Reference proteome</keyword>
<comment type="caution">
    <text evidence="3">The sequence shown here is derived from an EMBL/GenBank/DDBJ whole genome shotgun (WGS) entry which is preliminary data.</text>
</comment>
<reference evidence="3 4" key="1">
    <citation type="submission" date="2019-04" db="EMBL/GenBank/DDBJ databases">
        <title>Rhodococcus oryzae sp. nov., a novel actinomycete isolated from rhizosphere soil of rice (Oryza sativa L.).</title>
        <authorList>
            <person name="Li C."/>
        </authorList>
    </citation>
    <scope>NUCLEOTIDE SEQUENCE [LARGE SCALE GENOMIC DNA]</scope>
    <source>
        <strain evidence="3 4">NEAU-CX67</strain>
    </source>
</reference>
<evidence type="ECO:0000313" key="4">
    <source>
        <dbReference type="Proteomes" id="UP000305109"/>
    </source>
</evidence>
<name>A0ABY2RNL9_9NOCA</name>
<feature type="compositionally biased region" description="Low complexity" evidence="1">
    <location>
        <begin position="347"/>
        <end position="390"/>
    </location>
</feature>
<dbReference type="RefSeq" id="WP_136908426.1">
    <property type="nucleotide sequence ID" value="NZ_SUMD01000003.1"/>
</dbReference>
<dbReference type="InterPro" id="IPR055583">
    <property type="entry name" value="DUF7159"/>
</dbReference>